<evidence type="ECO:0000313" key="2">
    <source>
        <dbReference type="Proteomes" id="UP000821845"/>
    </source>
</evidence>
<keyword evidence="2" id="KW-1185">Reference proteome</keyword>
<reference evidence="1" key="1">
    <citation type="submission" date="2020-05" db="EMBL/GenBank/DDBJ databases">
        <title>Large-scale comparative analyses of tick genomes elucidate their genetic diversity and vector capacities.</title>
        <authorList>
            <person name="Jia N."/>
            <person name="Wang J."/>
            <person name="Shi W."/>
            <person name="Du L."/>
            <person name="Sun Y."/>
            <person name="Zhan W."/>
            <person name="Jiang J."/>
            <person name="Wang Q."/>
            <person name="Zhang B."/>
            <person name="Ji P."/>
            <person name="Sakyi L.B."/>
            <person name="Cui X."/>
            <person name="Yuan T."/>
            <person name="Jiang B."/>
            <person name="Yang W."/>
            <person name="Lam T.T.-Y."/>
            <person name="Chang Q."/>
            <person name="Ding S."/>
            <person name="Wang X."/>
            <person name="Zhu J."/>
            <person name="Ruan X."/>
            <person name="Zhao L."/>
            <person name="Wei J."/>
            <person name="Que T."/>
            <person name="Du C."/>
            <person name="Cheng J."/>
            <person name="Dai P."/>
            <person name="Han X."/>
            <person name="Huang E."/>
            <person name="Gao Y."/>
            <person name="Liu J."/>
            <person name="Shao H."/>
            <person name="Ye R."/>
            <person name="Li L."/>
            <person name="Wei W."/>
            <person name="Wang X."/>
            <person name="Wang C."/>
            <person name="Yang T."/>
            <person name="Huo Q."/>
            <person name="Li W."/>
            <person name="Guo W."/>
            <person name="Chen H."/>
            <person name="Zhou L."/>
            <person name="Ni X."/>
            <person name="Tian J."/>
            <person name="Zhou Y."/>
            <person name="Sheng Y."/>
            <person name="Liu T."/>
            <person name="Pan Y."/>
            <person name="Xia L."/>
            <person name="Li J."/>
            <person name="Zhao F."/>
            <person name="Cao W."/>
        </authorList>
    </citation>
    <scope>NUCLEOTIDE SEQUENCE</scope>
    <source>
        <strain evidence="1">Hyas-2018</strain>
    </source>
</reference>
<dbReference type="EMBL" id="CM023484">
    <property type="protein sequence ID" value="KAH6931910.1"/>
    <property type="molecule type" value="Genomic_DNA"/>
</dbReference>
<protein>
    <submittedName>
        <fullName evidence="1">Uncharacterized protein</fullName>
    </submittedName>
</protein>
<evidence type="ECO:0000313" key="1">
    <source>
        <dbReference type="EMBL" id="KAH6931910.1"/>
    </source>
</evidence>
<comment type="caution">
    <text evidence="1">The sequence shown here is derived from an EMBL/GenBank/DDBJ whole genome shotgun (WGS) entry which is preliminary data.</text>
</comment>
<gene>
    <name evidence="1" type="ORF">HPB50_001452</name>
</gene>
<dbReference type="Proteomes" id="UP000821845">
    <property type="component" value="Chromosome 4"/>
</dbReference>
<accession>A0ACB7SBH3</accession>
<name>A0ACB7SBH3_HYAAI</name>
<organism evidence="1 2">
    <name type="scientific">Hyalomma asiaticum</name>
    <name type="common">Tick</name>
    <dbReference type="NCBI Taxonomy" id="266040"/>
    <lineage>
        <taxon>Eukaryota</taxon>
        <taxon>Metazoa</taxon>
        <taxon>Ecdysozoa</taxon>
        <taxon>Arthropoda</taxon>
        <taxon>Chelicerata</taxon>
        <taxon>Arachnida</taxon>
        <taxon>Acari</taxon>
        <taxon>Parasitiformes</taxon>
        <taxon>Ixodida</taxon>
        <taxon>Ixodoidea</taxon>
        <taxon>Ixodidae</taxon>
        <taxon>Hyalomminae</taxon>
        <taxon>Hyalomma</taxon>
    </lineage>
</organism>
<sequence length="494" mass="54181">MAFRVTNHKPDSVVHYPLVLLRGACGNGCLATSVSVANLSSACPNRFTSWPTANGTFKVIVQLVNGRNDLVLKHDTACQTFTLFFNPELYNKSNYIRLVYVTCPDAPHQGYFQGPEDEDCSIESACNRIGLGMEILQLAMAETLAAAGVGCRSFRLEHAEGGKPVVHVFKTRLRYSEACAMASEDIWSHIATELMNSGLRDGDCCKFVAFLSWTRYRGDAVEPRTHSEVMSRVSGHVMVGAGGLALCGTGCLYTWAQNVEELPWRLYDMRKVDRLRFMDDSNYRGTLSACYSSTLGGVLHELGHTFGLGHTPDGIMGHGFHDICHIYTVSVDNLETVASSVCAPAVQLSGSGDIIHKNTPQPGKIRLTTIEPKNKPRDLAALTTSPKSSPSGAKWTRSCAIILLYHPQRLTSPHGIRLVEFRRVEDAMVIDYWEFSDGVEEVCIEASKLHFLQSPGPVPPLEQGKKSSDIDSIYVFAIDTAGNILGRNVDVSCN</sequence>
<proteinExistence type="predicted"/>